<keyword evidence="2" id="KW-1185">Reference proteome</keyword>
<gene>
    <name evidence="1" type="ORF">JYE49_09715</name>
</gene>
<proteinExistence type="predicted"/>
<dbReference type="Proteomes" id="UP000682782">
    <property type="component" value="Chromosome"/>
</dbReference>
<name>A0AC61MUT4_9FIRM</name>
<evidence type="ECO:0000313" key="2">
    <source>
        <dbReference type="Proteomes" id="UP000682782"/>
    </source>
</evidence>
<accession>A0AC61MUT4</accession>
<organism evidence="1 2">
    <name type="scientific">Aristaeella hokkaidonensis</name>
    <dbReference type="NCBI Taxonomy" id="3046382"/>
    <lineage>
        <taxon>Bacteria</taxon>
        <taxon>Bacillati</taxon>
        <taxon>Bacillota</taxon>
        <taxon>Clostridia</taxon>
        <taxon>Eubacteriales</taxon>
        <taxon>Aristaeellaceae</taxon>
        <taxon>Aristaeella</taxon>
    </lineage>
</organism>
<sequence>MLMLRDYLVQNWALILVSLAFLISLRTTAFLDKSFARRMFLLIFEVLILSIIVFIEFEQKDLGIIWKGRPYLIFIRYSAGSLLEAQVLYSLVKKYPRIIFIPAIITAVICFISIYTGIITRVLPDGSIQNGPLRLLPFIVPGIYGCFIVYFLYKRTNKQINDLFPVAFFSLALGSMVILPFFIRQAYSQIFCKTISIALFAYYLFSIQNLTRIDSLTGVLNRQACYAELETDPEGITALVSIDMNGLKEINDTHGHAAGDEALTTLALCFTQAAKAHQSVYRIGGDEFLVICRQGSPEEVLQLVERIRKNVAATKYSCSIGYSCAGESRKSVSEMMKESDEMMYAEKARHYQEIGVDRRRN</sequence>
<reference evidence="1" key="1">
    <citation type="submission" date="2021-01" db="EMBL/GenBank/DDBJ databases">
        <title>Complete genome sequence of Clostridiales bacterium R-7.</title>
        <authorList>
            <person name="Mahoney-Kurpe S.C."/>
            <person name="Palevich N."/>
            <person name="Koike S."/>
            <person name="Moon C.D."/>
            <person name="Attwood G.T."/>
        </authorList>
    </citation>
    <scope>NUCLEOTIDE SEQUENCE</scope>
    <source>
        <strain evidence="1">R-7</strain>
    </source>
</reference>
<protein>
    <submittedName>
        <fullName evidence="1">GGDEF domain-containing protein</fullName>
    </submittedName>
</protein>
<evidence type="ECO:0000313" key="1">
    <source>
        <dbReference type="EMBL" id="QUC66145.1"/>
    </source>
</evidence>
<dbReference type="EMBL" id="CP068393">
    <property type="protein sequence ID" value="QUC66145.1"/>
    <property type="molecule type" value="Genomic_DNA"/>
</dbReference>